<evidence type="ECO:0000256" key="1">
    <source>
        <dbReference type="ARBA" id="ARBA00004606"/>
    </source>
</evidence>
<evidence type="ECO:0000256" key="9">
    <source>
        <dbReference type="ARBA" id="ARBA00042956"/>
    </source>
</evidence>
<comment type="caution">
    <text evidence="12">The sequence shown here is derived from an EMBL/GenBank/DDBJ whole genome shotgun (WGS) entry which is preliminary data.</text>
</comment>
<dbReference type="Proteomes" id="UP000886611">
    <property type="component" value="Unassembled WGS sequence"/>
</dbReference>
<feature type="compositionally biased region" description="Acidic residues" evidence="10">
    <location>
        <begin position="111"/>
        <end position="121"/>
    </location>
</feature>
<evidence type="ECO:0000256" key="3">
    <source>
        <dbReference type="ARBA" id="ARBA00022692"/>
    </source>
</evidence>
<dbReference type="GO" id="GO:0006355">
    <property type="term" value="P:regulation of DNA-templated transcription"/>
    <property type="evidence" value="ECO:0007669"/>
    <property type="project" value="TreeGrafter"/>
</dbReference>
<dbReference type="AlphaFoldDB" id="A0A8X8BQ45"/>
<keyword evidence="13" id="KW-1185">Reference proteome</keyword>
<keyword evidence="4" id="KW-0735">Signal-anchor</keyword>
<evidence type="ECO:0000256" key="4">
    <source>
        <dbReference type="ARBA" id="ARBA00022968"/>
    </source>
</evidence>
<evidence type="ECO:0000313" key="12">
    <source>
        <dbReference type="EMBL" id="KAG2463706.1"/>
    </source>
</evidence>
<organism evidence="12 13">
    <name type="scientific">Polypterus senegalus</name>
    <name type="common">Senegal bichir</name>
    <dbReference type="NCBI Taxonomy" id="55291"/>
    <lineage>
        <taxon>Eukaryota</taxon>
        <taxon>Metazoa</taxon>
        <taxon>Chordata</taxon>
        <taxon>Craniata</taxon>
        <taxon>Vertebrata</taxon>
        <taxon>Euteleostomi</taxon>
        <taxon>Actinopterygii</taxon>
        <taxon>Polypteriformes</taxon>
        <taxon>Polypteridae</taxon>
        <taxon>Polypterus</taxon>
    </lineage>
</organism>
<dbReference type="GO" id="GO:0006813">
    <property type="term" value="P:potassium ion transport"/>
    <property type="evidence" value="ECO:0007669"/>
    <property type="project" value="InterPro"/>
</dbReference>
<accession>A0A8X8BQ45</accession>
<evidence type="ECO:0000256" key="2">
    <source>
        <dbReference type="ARBA" id="ARBA00005876"/>
    </source>
</evidence>
<dbReference type="InterPro" id="IPR038702">
    <property type="entry name" value="Na/K_ATPase_sub_beta_sf"/>
</dbReference>
<dbReference type="GO" id="GO:0006814">
    <property type="term" value="P:sodium ion transport"/>
    <property type="evidence" value="ECO:0007669"/>
    <property type="project" value="InterPro"/>
</dbReference>
<evidence type="ECO:0000256" key="11">
    <source>
        <dbReference type="SAM" id="Phobius"/>
    </source>
</evidence>
<keyword evidence="3 11" id="KW-0812">Transmembrane</keyword>
<sequence>MFPGDGSSPARCDPSLHFPFGWPPALQSGEVLIASLYSSGALSMRLPLHLGDVRSHHELKISHKVNSKRNITVVFLDRLTFNGKMFEGDETFVEGVDIQPENTIEQNQEPSTEEESDEEMYEDKMPRKTWGEVMSDLKMFCWNPETGEFMGRSAKSWGPVFIIHITQINSVSPGCDSPSYAAMVHYAVKNVNGIQGLKPGEEEEGRMPYKTEYALIILFYLVLYAFLAAMFSVCMYALLLTISPYKPTYRERVVPPGVMISPCVEGFDIAFNASDSESWKKYKEALDYYLNPFCFAAYDDDIQEKKNLLCNGENYIMRDGAEDAVRTACQFKRSLLGNCSGIVDPSFGYSEGKPCILMKMNRIVGYLPGDGTAVSVSCEVQKGEQEDLGPPSFYPSNSFSLKYYPYYGKLVHVNYTSPLVAIQFAEVKKDVLLTVQCKLNGSGIINDSPHDRFLGRITFTLLVGA</sequence>
<evidence type="ECO:0000256" key="6">
    <source>
        <dbReference type="ARBA" id="ARBA00023136"/>
    </source>
</evidence>
<dbReference type="Pfam" id="PF00287">
    <property type="entry name" value="Na_K-ATPase"/>
    <property type="match status" value="2"/>
</dbReference>
<name>A0A8X8BQ45_POLSE</name>
<comment type="similarity">
    <text evidence="2">Belongs to the X(+)/potassium ATPases subunit beta family.</text>
</comment>
<feature type="region of interest" description="Disordered" evidence="10">
    <location>
        <begin position="101"/>
        <end position="123"/>
    </location>
</feature>
<evidence type="ECO:0000256" key="5">
    <source>
        <dbReference type="ARBA" id="ARBA00022989"/>
    </source>
</evidence>
<feature type="transmembrane region" description="Helical" evidence="11">
    <location>
        <begin position="213"/>
        <end position="242"/>
    </location>
</feature>
<dbReference type="PANTHER" id="PTHR11523">
    <property type="entry name" value="SODIUM/POTASSIUM-DEPENDENT ATPASE BETA SUBUNIT"/>
    <property type="match status" value="1"/>
</dbReference>
<evidence type="ECO:0000256" key="7">
    <source>
        <dbReference type="ARBA" id="ARBA00039968"/>
    </source>
</evidence>
<keyword evidence="5 11" id="KW-1133">Transmembrane helix</keyword>
<gene>
    <name evidence="12" type="primary">Atp1b4</name>
    <name evidence="12" type="ORF">GTO96_0002858</name>
</gene>
<reference evidence="12 13" key="1">
    <citation type="journal article" date="2021" name="Cell">
        <title>Tracing the genetic footprints of vertebrate landing in non-teleost ray-finned fishes.</title>
        <authorList>
            <person name="Bi X."/>
            <person name="Wang K."/>
            <person name="Yang L."/>
            <person name="Pan H."/>
            <person name="Jiang H."/>
            <person name="Wei Q."/>
            <person name="Fang M."/>
            <person name="Yu H."/>
            <person name="Zhu C."/>
            <person name="Cai Y."/>
            <person name="He Y."/>
            <person name="Gan X."/>
            <person name="Zeng H."/>
            <person name="Yu D."/>
            <person name="Zhu Y."/>
            <person name="Jiang H."/>
            <person name="Qiu Q."/>
            <person name="Yang H."/>
            <person name="Zhang Y.E."/>
            <person name="Wang W."/>
            <person name="Zhu M."/>
            <person name="He S."/>
            <person name="Zhang G."/>
        </authorList>
    </citation>
    <scope>NUCLEOTIDE SEQUENCE [LARGE SCALE GENOMIC DNA]</scope>
    <source>
        <strain evidence="12">Bchr_013</strain>
    </source>
</reference>
<evidence type="ECO:0000313" key="13">
    <source>
        <dbReference type="Proteomes" id="UP000886611"/>
    </source>
</evidence>
<dbReference type="GO" id="GO:0005637">
    <property type="term" value="C:nuclear inner membrane"/>
    <property type="evidence" value="ECO:0007669"/>
    <property type="project" value="TreeGrafter"/>
</dbReference>
<dbReference type="GO" id="GO:0005890">
    <property type="term" value="C:sodium:potassium-exchanging ATPase complex"/>
    <property type="evidence" value="ECO:0007669"/>
    <property type="project" value="InterPro"/>
</dbReference>
<feature type="non-terminal residue" evidence="12">
    <location>
        <position position="1"/>
    </location>
</feature>
<feature type="non-terminal residue" evidence="12">
    <location>
        <position position="465"/>
    </location>
</feature>
<dbReference type="Gene3D" id="2.60.40.1660">
    <property type="entry name" value="Na, k-atpase alpha subunit"/>
    <property type="match status" value="1"/>
</dbReference>
<dbReference type="PANTHER" id="PTHR11523:SF12">
    <property type="entry name" value="PROTEIN ATP1B4"/>
    <property type="match status" value="1"/>
</dbReference>
<evidence type="ECO:0000256" key="10">
    <source>
        <dbReference type="SAM" id="MobiDB-lite"/>
    </source>
</evidence>
<dbReference type="InterPro" id="IPR000402">
    <property type="entry name" value="Na/K_ATPase_sub_beta"/>
</dbReference>
<keyword evidence="6 11" id="KW-0472">Membrane</keyword>
<dbReference type="NCBIfam" id="TIGR01107">
    <property type="entry name" value="Na_K_ATPase_bet"/>
    <property type="match status" value="1"/>
</dbReference>
<comment type="subcellular location">
    <subcellularLocation>
        <location evidence="1">Membrane</location>
        <topology evidence="1">Single-pass type II membrane protein</topology>
    </subcellularLocation>
</comment>
<dbReference type="EMBL" id="JAATIS010003638">
    <property type="protein sequence ID" value="KAG2463706.1"/>
    <property type="molecule type" value="Genomic_DNA"/>
</dbReference>
<dbReference type="PROSITE" id="PS00391">
    <property type="entry name" value="ATPASE_NA_K_BETA_2"/>
    <property type="match status" value="1"/>
</dbReference>
<evidence type="ECO:0000256" key="8">
    <source>
        <dbReference type="ARBA" id="ARBA00041325"/>
    </source>
</evidence>
<protein>
    <recommendedName>
        <fullName evidence="7">Protein ATP1B4</fullName>
    </recommendedName>
    <alternativeName>
        <fullName evidence="9">X,K-ATPase subunit beta-m</fullName>
    </alternativeName>
    <alternativeName>
        <fullName evidence="8">X/potassium-transporting ATPase subunit beta-m</fullName>
    </alternativeName>
</protein>
<proteinExistence type="inferred from homology"/>